<feature type="domain" description="Peptidase S49" evidence="9">
    <location>
        <begin position="121"/>
        <end position="268"/>
    </location>
</feature>
<dbReference type="PIRSF" id="PIRSF001217">
    <property type="entry name" value="Protease_4_SppA"/>
    <property type="match status" value="1"/>
</dbReference>
<keyword evidence="8" id="KW-0812">Transmembrane</keyword>
<evidence type="ECO:0000256" key="7">
    <source>
        <dbReference type="PIRSR" id="PIRSR001217-1"/>
    </source>
</evidence>
<evidence type="ECO:0000256" key="8">
    <source>
        <dbReference type="SAM" id="Phobius"/>
    </source>
</evidence>
<feature type="active site" description="Nucleophile" evidence="7">
    <location>
        <position position="383"/>
    </location>
</feature>
<dbReference type="SUPFAM" id="SSF52096">
    <property type="entry name" value="ClpP/crotonase"/>
    <property type="match status" value="2"/>
</dbReference>
<evidence type="ECO:0000259" key="9">
    <source>
        <dbReference type="Pfam" id="PF01343"/>
    </source>
</evidence>
<dbReference type="Gene3D" id="3.90.226.10">
    <property type="entry name" value="2-enoyl-CoA Hydratase, Chain A, domain 1"/>
    <property type="match status" value="3"/>
</dbReference>
<dbReference type="Proteomes" id="UP000627292">
    <property type="component" value="Unassembled WGS sequence"/>
</dbReference>
<dbReference type="PANTHER" id="PTHR33209:SF1">
    <property type="entry name" value="PEPTIDASE S49 DOMAIN-CONTAINING PROTEIN"/>
    <property type="match status" value="1"/>
</dbReference>
<dbReference type="Pfam" id="PF01343">
    <property type="entry name" value="Peptidase_S49"/>
    <property type="match status" value="2"/>
</dbReference>
<dbReference type="InterPro" id="IPR029045">
    <property type="entry name" value="ClpP/crotonase-like_dom_sf"/>
</dbReference>
<gene>
    <name evidence="10" type="ORF">GCM10011379_58180</name>
</gene>
<accession>A0A917J5Z3</accession>
<dbReference type="GO" id="GO:0006465">
    <property type="term" value="P:signal peptide processing"/>
    <property type="evidence" value="ECO:0007669"/>
    <property type="project" value="InterPro"/>
</dbReference>
<keyword evidence="6 8" id="KW-0472">Membrane</keyword>
<dbReference type="NCBIfam" id="TIGR00706">
    <property type="entry name" value="SppA_dom"/>
    <property type="match status" value="1"/>
</dbReference>
<evidence type="ECO:0000313" key="10">
    <source>
        <dbReference type="EMBL" id="GGH83180.1"/>
    </source>
</evidence>
<organism evidence="10 11">
    <name type="scientific">Filimonas zeae</name>
    <dbReference type="NCBI Taxonomy" id="1737353"/>
    <lineage>
        <taxon>Bacteria</taxon>
        <taxon>Pseudomonadati</taxon>
        <taxon>Bacteroidota</taxon>
        <taxon>Chitinophagia</taxon>
        <taxon>Chitinophagales</taxon>
        <taxon>Chitinophagaceae</taxon>
        <taxon>Filimonas</taxon>
    </lineage>
</organism>
<comment type="similarity">
    <text evidence="2">Belongs to the peptidase S49 family.</text>
</comment>
<dbReference type="InterPro" id="IPR002142">
    <property type="entry name" value="Peptidase_S49"/>
</dbReference>
<evidence type="ECO:0000256" key="4">
    <source>
        <dbReference type="ARBA" id="ARBA00022801"/>
    </source>
</evidence>
<dbReference type="InterPro" id="IPR004635">
    <property type="entry name" value="Pept_S49_SppA"/>
</dbReference>
<comment type="caution">
    <text evidence="10">The sequence shown here is derived from an EMBL/GenBank/DDBJ whole genome shotgun (WGS) entry which is preliminary data.</text>
</comment>
<proteinExistence type="inferred from homology"/>
<dbReference type="RefSeq" id="WP_188959353.1">
    <property type="nucleotide sequence ID" value="NZ_BMIB01000009.1"/>
</dbReference>
<feature type="domain" description="Peptidase S49" evidence="9">
    <location>
        <begin position="368"/>
        <end position="518"/>
    </location>
</feature>
<keyword evidence="8" id="KW-1133">Transmembrane helix</keyword>
<dbReference type="InterPro" id="IPR047272">
    <property type="entry name" value="S49_SppA_C"/>
</dbReference>
<evidence type="ECO:0000256" key="2">
    <source>
        <dbReference type="ARBA" id="ARBA00008683"/>
    </source>
</evidence>
<protein>
    <submittedName>
        <fullName evidence="10">Signal peptide peptidase SppA</fullName>
    </submittedName>
</protein>
<keyword evidence="5" id="KW-0720">Serine protease</keyword>
<evidence type="ECO:0000313" key="11">
    <source>
        <dbReference type="Proteomes" id="UP000627292"/>
    </source>
</evidence>
<dbReference type="CDD" id="cd07023">
    <property type="entry name" value="S49_Sppa_N_C"/>
    <property type="match status" value="1"/>
</dbReference>
<dbReference type="InterPro" id="IPR004634">
    <property type="entry name" value="Pept_S49_pIV"/>
</dbReference>
<evidence type="ECO:0000256" key="3">
    <source>
        <dbReference type="ARBA" id="ARBA00022670"/>
    </source>
</evidence>
<reference evidence="10" key="2">
    <citation type="submission" date="2020-09" db="EMBL/GenBank/DDBJ databases">
        <authorList>
            <person name="Sun Q."/>
            <person name="Zhou Y."/>
        </authorList>
    </citation>
    <scope>NUCLEOTIDE SEQUENCE</scope>
    <source>
        <strain evidence="10">CGMCC 1.15290</strain>
    </source>
</reference>
<keyword evidence="11" id="KW-1185">Reference proteome</keyword>
<dbReference type="GO" id="GO:0008236">
    <property type="term" value="F:serine-type peptidase activity"/>
    <property type="evidence" value="ECO:0007669"/>
    <property type="project" value="UniProtKB-KW"/>
</dbReference>
<dbReference type="AlphaFoldDB" id="A0A917J5Z3"/>
<dbReference type="PANTHER" id="PTHR33209">
    <property type="entry name" value="PROTEASE 4"/>
    <property type="match status" value="1"/>
</dbReference>
<keyword evidence="4" id="KW-0378">Hydrolase</keyword>
<feature type="transmembrane region" description="Helical" evidence="8">
    <location>
        <begin position="7"/>
        <end position="31"/>
    </location>
</feature>
<evidence type="ECO:0000256" key="1">
    <source>
        <dbReference type="ARBA" id="ARBA00004370"/>
    </source>
</evidence>
<feature type="active site" description="Proton donor/acceptor" evidence="7">
    <location>
        <position position="189"/>
    </location>
</feature>
<comment type="subcellular location">
    <subcellularLocation>
        <location evidence="1">Membrane</location>
    </subcellularLocation>
</comment>
<reference evidence="10" key="1">
    <citation type="journal article" date="2014" name="Int. J. Syst. Evol. Microbiol.">
        <title>Complete genome sequence of Corynebacterium casei LMG S-19264T (=DSM 44701T), isolated from a smear-ripened cheese.</title>
        <authorList>
            <consortium name="US DOE Joint Genome Institute (JGI-PGF)"/>
            <person name="Walter F."/>
            <person name="Albersmeier A."/>
            <person name="Kalinowski J."/>
            <person name="Ruckert C."/>
        </authorList>
    </citation>
    <scope>NUCLEOTIDE SEQUENCE</scope>
    <source>
        <strain evidence="10">CGMCC 1.15290</strain>
    </source>
</reference>
<sequence length="586" mass="64771">MKGFIKIFFAAFLALAVFVLVLFFIIVGVIASKSSDEKPAIGSNGVLVVDLSVVYNDKSKDNTVNSLLGDGPSVLPGLNDVVNMLRYAQKDSSIKGVYVKSDYNNNSFAATEELRQALTDFKRSGKFVVAYGDVITQGAYKVASVADKVYCHPKGGLEWKGYATSLLFMKGLLDRLEVQPEVFYAGKFKSATEPFRYTEMSDANRLQTSVWMNDLYSHFLQNVADSRKVDTATLHQLAIHNSVRTAEDAVKYHLVDALKYDDEVKSELFARMGIKETEKVNFVPLSKYYKSAGLNDAEGDKIAVIYAEGEIVDGRGEEDGQIGSITYKNLIRKARYDKSIKAIVLRVNSPGGSALASDVIWREVSMARKSKPVIVSMGDMAASGGYYIACNGDSIFADATTITGSIGVFSLSFNGSAFFKNKLGITFDGVKTAPSADMGFGVRPLTEPEKRMMQEDVDSVYYTFTSRVAEGRKKPVEYIDSIAQGRVWTGERALQLGLVDKIGNLRDAIACAARAAKAKEYYIKEYPERKGFLQQFMGGSAEKTLKSRMMTEEIGLDQYKLLQQMKKVKTWADAPQARLPFQYTTN</sequence>
<evidence type="ECO:0000256" key="6">
    <source>
        <dbReference type="ARBA" id="ARBA00023136"/>
    </source>
</evidence>
<dbReference type="NCBIfam" id="TIGR00705">
    <property type="entry name" value="SppA_67K"/>
    <property type="match status" value="1"/>
</dbReference>
<name>A0A917J5Z3_9BACT</name>
<dbReference type="InterPro" id="IPR047217">
    <property type="entry name" value="S49_SppA_67K_type_N"/>
</dbReference>
<dbReference type="CDD" id="cd07018">
    <property type="entry name" value="S49_SppA_67K_type"/>
    <property type="match status" value="1"/>
</dbReference>
<dbReference type="EMBL" id="BMIB01000009">
    <property type="protein sequence ID" value="GGH83180.1"/>
    <property type="molecule type" value="Genomic_DNA"/>
</dbReference>
<keyword evidence="3" id="KW-0645">Protease</keyword>
<dbReference type="GO" id="GO:0016020">
    <property type="term" value="C:membrane"/>
    <property type="evidence" value="ECO:0007669"/>
    <property type="project" value="UniProtKB-SubCell"/>
</dbReference>
<evidence type="ECO:0000256" key="5">
    <source>
        <dbReference type="ARBA" id="ARBA00022825"/>
    </source>
</evidence>
<dbReference type="Gene3D" id="6.20.330.10">
    <property type="match status" value="1"/>
</dbReference>